<dbReference type="GO" id="GO:0016787">
    <property type="term" value="F:hydrolase activity"/>
    <property type="evidence" value="ECO:0007669"/>
    <property type="project" value="UniProtKB-KW"/>
</dbReference>
<proteinExistence type="inferred from homology"/>
<accession>A0A8T0SA56</accession>
<keyword evidence="1" id="KW-0234">DNA repair</keyword>
<dbReference type="AlphaFoldDB" id="A0A8T0SA56"/>
<dbReference type="GO" id="GO:0006310">
    <property type="term" value="P:DNA recombination"/>
    <property type="evidence" value="ECO:0007669"/>
    <property type="project" value="UniProtKB-KW"/>
</dbReference>
<protein>
    <recommendedName>
        <fullName evidence="1">ATP-dependent DNA helicase</fullName>
        <ecNumber evidence="1">5.6.2.3</ecNumber>
    </recommendedName>
</protein>
<evidence type="ECO:0000256" key="1">
    <source>
        <dbReference type="RuleBase" id="RU363044"/>
    </source>
</evidence>
<keyword evidence="1" id="KW-0227">DNA damage</keyword>
<comment type="cofactor">
    <cofactor evidence="1">
        <name>Mg(2+)</name>
        <dbReference type="ChEBI" id="CHEBI:18420"/>
    </cofactor>
</comment>
<dbReference type="Proteomes" id="UP000823388">
    <property type="component" value="Chromosome 5N"/>
</dbReference>
<dbReference type="GO" id="GO:0006281">
    <property type="term" value="P:DNA repair"/>
    <property type="evidence" value="ECO:0007669"/>
    <property type="project" value="UniProtKB-KW"/>
</dbReference>
<comment type="similarity">
    <text evidence="1">Belongs to the helicase family.</text>
</comment>
<organism evidence="3 4">
    <name type="scientific">Panicum virgatum</name>
    <name type="common">Blackwell switchgrass</name>
    <dbReference type="NCBI Taxonomy" id="38727"/>
    <lineage>
        <taxon>Eukaryota</taxon>
        <taxon>Viridiplantae</taxon>
        <taxon>Streptophyta</taxon>
        <taxon>Embryophyta</taxon>
        <taxon>Tracheophyta</taxon>
        <taxon>Spermatophyta</taxon>
        <taxon>Magnoliopsida</taxon>
        <taxon>Liliopsida</taxon>
        <taxon>Poales</taxon>
        <taxon>Poaceae</taxon>
        <taxon>PACMAD clade</taxon>
        <taxon>Panicoideae</taxon>
        <taxon>Panicodae</taxon>
        <taxon>Paniceae</taxon>
        <taxon>Panicinae</taxon>
        <taxon>Panicum</taxon>
        <taxon>Panicum sect. Hiantes</taxon>
    </lineage>
</organism>
<evidence type="ECO:0000313" key="3">
    <source>
        <dbReference type="EMBL" id="KAG2593978.1"/>
    </source>
</evidence>
<dbReference type="SUPFAM" id="SSF52540">
    <property type="entry name" value="P-loop containing nucleoside triphosphate hydrolases"/>
    <property type="match status" value="1"/>
</dbReference>
<dbReference type="Gene3D" id="3.40.50.300">
    <property type="entry name" value="P-loop containing nucleotide triphosphate hydrolases"/>
    <property type="match status" value="1"/>
</dbReference>
<dbReference type="PANTHER" id="PTHR10492:SF90">
    <property type="entry name" value="ATP-DEPENDENT DNA HELICASE"/>
    <property type="match status" value="1"/>
</dbReference>
<dbReference type="EMBL" id="CM029046">
    <property type="protein sequence ID" value="KAG2593978.1"/>
    <property type="molecule type" value="Genomic_DNA"/>
</dbReference>
<gene>
    <name evidence="3" type="ORF">PVAP13_5NG611101</name>
</gene>
<keyword evidence="1" id="KW-0067">ATP-binding</keyword>
<comment type="caution">
    <text evidence="3">The sequence shown here is derived from an EMBL/GenBank/DDBJ whole genome shotgun (WGS) entry which is preliminary data.</text>
</comment>
<dbReference type="InterPro" id="IPR010285">
    <property type="entry name" value="DNA_helicase_pif1-like_DEAD"/>
</dbReference>
<evidence type="ECO:0000259" key="2">
    <source>
        <dbReference type="Pfam" id="PF05970"/>
    </source>
</evidence>
<sequence length="207" mass="23188">MLAELVKKTSLVIWDEALMTHRTAFETLNRTFQDLLSTEIEATNAPFGGKVVVLRGDPRQILPVIEGGTRQQIVNAAIINSPLWSSVQILKLTSNMRLRSSGLSKEDANELELFSKWILDIGEGKIPAISKQGETEATWVQIPNDLLLTTNGDKIAHIVENVYENLSERYMDPSYLRERAILTPTNDTVDAINNYIVYLIPGEAKHI</sequence>
<feature type="domain" description="DNA helicase Pif1-like DEAD-box helicase" evidence="2">
    <location>
        <begin position="2"/>
        <end position="129"/>
    </location>
</feature>
<dbReference type="GO" id="GO:0005524">
    <property type="term" value="F:ATP binding"/>
    <property type="evidence" value="ECO:0007669"/>
    <property type="project" value="UniProtKB-KW"/>
</dbReference>
<evidence type="ECO:0000313" key="4">
    <source>
        <dbReference type="Proteomes" id="UP000823388"/>
    </source>
</evidence>
<dbReference type="PANTHER" id="PTHR10492">
    <property type="match status" value="1"/>
</dbReference>
<dbReference type="GO" id="GO:0000723">
    <property type="term" value="P:telomere maintenance"/>
    <property type="evidence" value="ECO:0007669"/>
    <property type="project" value="InterPro"/>
</dbReference>
<reference evidence="3" key="1">
    <citation type="submission" date="2020-05" db="EMBL/GenBank/DDBJ databases">
        <title>WGS assembly of Panicum virgatum.</title>
        <authorList>
            <person name="Lovell J.T."/>
            <person name="Jenkins J."/>
            <person name="Shu S."/>
            <person name="Juenger T.E."/>
            <person name="Schmutz J."/>
        </authorList>
    </citation>
    <scope>NUCLEOTIDE SEQUENCE</scope>
    <source>
        <strain evidence="3">AP13</strain>
    </source>
</reference>
<dbReference type="Pfam" id="PF05970">
    <property type="entry name" value="PIF1"/>
    <property type="match status" value="1"/>
</dbReference>
<dbReference type="GO" id="GO:0043139">
    <property type="term" value="F:5'-3' DNA helicase activity"/>
    <property type="evidence" value="ECO:0007669"/>
    <property type="project" value="UniProtKB-EC"/>
</dbReference>
<keyword evidence="1" id="KW-0378">Hydrolase</keyword>
<keyword evidence="1" id="KW-0347">Helicase</keyword>
<dbReference type="InterPro" id="IPR027417">
    <property type="entry name" value="P-loop_NTPase"/>
</dbReference>
<keyword evidence="4" id="KW-1185">Reference proteome</keyword>
<comment type="catalytic activity">
    <reaction evidence="1">
        <text>ATP + H2O = ADP + phosphate + H(+)</text>
        <dbReference type="Rhea" id="RHEA:13065"/>
        <dbReference type="ChEBI" id="CHEBI:15377"/>
        <dbReference type="ChEBI" id="CHEBI:15378"/>
        <dbReference type="ChEBI" id="CHEBI:30616"/>
        <dbReference type="ChEBI" id="CHEBI:43474"/>
        <dbReference type="ChEBI" id="CHEBI:456216"/>
        <dbReference type="EC" id="5.6.2.3"/>
    </reaction>
</comment>
<name>A0A8T0SA56_PANVG</name>
<keyword evidence="1" id="KW-0547">Nucleotide-binding</keyword>
<keyword evidence="1" id="KW-0233">DNA recombination</keyword>
<dbReference type="EC" id="5.6.2.3" evidence="1"/>